<dbReference type="SUPFAM" id="SSF51971">
    <property type="entry name" value="Nucleotide-binding domain"/>
    <property type="match status" value="1"/>
</dbReference>
<keyword evidence="2" id="KW-0489">Methyltransferase</keyword>
<dbReference type="InterPro" id="IPR029063">
    <property type="entry name" value="SAM-dependent_MTases_sf"/>
</dbReference>
<keyword evidence="5" id="KW-0949">S-adenosyl-L-methionine</keyword>
<dbReference type="Gene3D" id="3.30.9.10">
    <property type="entry name" value="D-Amino Acid Oxidase, subunit A, domain 2"/>
    <property type="match status" value="1"/>
</dbReference>
<dbReference type="GO" id="GO:0005737">
    <property type="term" value="C:cytoplasm"/>
    <property type="evidence" value="ECO:0007669"/>
    <property type="project" value="TreeGrafter"/>
</dbReference>
<keyword evidence="1" id="KW-0963">Cytoplasm</keyword>
<dbReference type="GO" id="GO:0032259">
    <property type="term" value="P:methylation"/>
    <property type="evidence" value="ECO:0007669"/>
    <property type="project" value="UniProtKB-KW"/>
</dbReference>
<reference evidence="12 13" key="1">
    <citation type="submission" date="2017-12" db="EMBL/GenBank/DDBJ databases">
        <title>Kangiella profundi FT102 completed genome.</title>
        <authorList>
            <person name="Xu J."/>
            <person name="Wang J."/>
            <person name="Lu Y."/>
        </authorList>
    </citation>
    <scope>NUCLEOTIDE SEQUENCE [LARGE SCALE GENOMIC DNA]</scope>
    <source>
        <strain evidence="12 13">FT102</strain>
    </source>
</reference>
<evidence type="ECO:0000256" key="9">
    <source>
        <dbReference type="ARBA" id="ARBA00023268"/>
    </source>
</evidence>
<evidence type="ECO:0000256" key="3">
    <source>
        <dbReference type="ARBA" id="ARBA00022630"/>
    </source>
</evidence>
<evidence type="ECO:0000256" key="8">
    <source>
        <dbReference type="ARBA" id="ARBA00023002"/>
    </source>
</evidence>
<sequence>MHNAFLGVEPANIEWRPAKIREGSTESPPLVPYSKQFNDIYFDSRDGKSETDYVFLDGNKLPQRFAALTEGSFTIVETGFGTGLNLLRTCELWRKTQQESKAILNFISIEQYPISPDDLQKMYLALGVESEFTEELLTQYPPAMPGVYTIQLPYRIKLTLILCPIDKALKEFSAGSEFKIDAWFLDGFAPSKNPEMWSKGLLHFMALHGVNSEQRQTTFATFTAASMIRKQLRHYGFEVAKQKGFGFKREMLVGSFQEKTISSPHPTLADSYFKSKTPKQAKVAVIGAGLAGCATAHSLHQRDIEVHIFESGNSLANGASKMPALLATPNISLDHNAFSQLTFLGMSQLENFLHTHKNDSPQLSYSKTCLQLGSEKYSEYQLEHYVETYRQRYWSPDLFQWTKTRIVNQDHRGLLMPGILVNGSQFCQALVASIPKQQIHLNHEVKSLEELKEFDHIVLATGHGNLLLKLADDEPSLSPLRGQLTELQQHPGKRLGLDYPINYDGHLFEYENKLIVGATFDMSLDQTINLEDRVKNIEQANERFGLQLKQKNCTDWVGIRATTYDRFPYCGPLKDNNDLSPMVWTNYGMGTRGLCLSVLCGEVIASAINNEVIPLPKYLLQRISPQRTQK</sequence>
<gene>
    <name evidence="12" type="ORF">CW740_07800</name>
</gene>
<dbReference type="EMBL" id="CP025120">
    <property type="protein sequence ID" value="AUD79157.1"/>
    <property type="molecule type" value="Genomic_DNA"/>
</dbReference>
<proteinExistence type="predicted"/>
<name>A0A2K9ACI7_9GAMM</name>
<dbReference type="OrthoDB" id="9786494at2"/>
<evidence type="ECO:0000259" key="11">
    <source>
        <dbReference type="Pfam" id="PF05430"/>
    </source>
</evidence>
<dbReference type="InterPro" id="IPR006076">
    <property type="entry name" value="FAD-dep_OxRdtase"/>
</dbReference>
<evidence type="ECO:0000256" key="1">
    <source>
        <dbReference type="ARBA" id="ARBA00022490"/>
    </source>
</evidence>
<evidence type="ECO:0000256" key="7">
    <source>
        <dbReference type="ARBA" id="ARBA00022827"/>
    </source>
</evidence>
<dbReference type="GO" id="GO:0004808">
    <property type="term" value="F:tRNA (5-methylaminomethyl-2-thiouridylate)(34)-methyltransferase activity"/>
    <property type="evidence" value="ECO:0007669"/>
    <property type="project" value="InterPro"/>
</dbReference>
<protein>
    <submittedName>
        <fullName evidence="12">Uncharacterized protein</fullName>
    </submittedName>
</protein>
<dbReference type="Gene3D" id="3.40.50.150">
    <property type="entry name" value="Vaccinia Virus protein VP39"/>
    <property type="match status" value="1"/>
</dbReference>
<dbReference type="PANTHER" id="PTHR13847:SF283">
    <property type="entry name" value="TRNA 5-METHYLAMINOMETHYL-2-THIOURIDINE BIOSYNTHESIS BIFUNCTIONAL PROTEIN MNMC"/>
    <property type="match status" value="1"/>
</dbReference>
<accession>A0A2K9ACI7</accession>
<keyword evidence="8" id="KW-0560">Oxidoreductase</keyword>
<dbReference type="GO" id="GO:0016645">
    <property type="term" value="F:oxidoreductase activity, acting on the CH-NH group of donors"/>
    <property type="evidence" value="ECO:0007669"/>
    <property type="project" value="InterPro"/>
</dbReference>
<keyword evidence="6" id="KW-0819">tRNA processing</keyword>
<keyword evidence="13" id="KW-1185">Reference proteome</keyword>
<dbReference type="GO" id="GO:0008033">
    <property type="term" value="P:tRNA processing"/>
    <property type="evidence" value="ECO:0007669"/>
    <property type="project" value="UniProtKB-KW"/>
</dbReference>
<dbReference type="InterPro" id="IPR047785">
    <property type="entry name" value="tRNA_MNMC2"/>
</dbReference>
<dbReference type="AlphaFoldDB" id="A0A2K9ACI7"/>
<dbReference type="InterPro" id="IPR008471">
    <property type="entry name" value="MnmC-like_methylTransf"/>
</dbReference>
<keyword evidence="7" id="KW-0274">FAD</keyword>
<feature type="domain" description="MnmC-like methyltransferase" evidence="11">
    <location>
        <begin position="130"/>
        <end position="255"/>
    </location>
</feature>
<dbReference type="NCBIfam" id="NF033855">
    <property type="entry name" value="tRNA_MNMC2"/>
    <property type="match status" value="1"/>
</dbReference>
<organism evidence="12 13">
    <name type="scientific">Kangiella profundi</name>
    <dbReference type="NCBI Taxonomy" id="1561924"/>
    <lineage>
        <taxon>Bacteria</taxon>
        <taxon>Pseudomonadati</taxon>
        <taxon>Pseudomonadota</taxon>
        <taxon>Gammaproteobacteria</taxon>
        <taxon>Kangiellales</taxon>
        <taxon>Kangiellaceae</taxon>
        <taxon>Kangiella</taxon>
    </lineage>
</organism>
<evidence type="ECO:0000313" key="12">
    <source>
        <dbReference type="EMBL" id="AUD79157.1"/>
    </source>
</evidence>
<evidence type="ECO:0000256" key="2">
    <source>
        <dbReference type="ARBA" id="ARBA00022603"/>
    </source>
</evidence>
<evidence type="ECO:0000256" key="6">
    <source>
        <dbReference type="ARBA" id="ARBA00022694"/>
    </source>
</evidence>
<dbReference type="Pfam" id="PF01266">
    <property type="entry name" value="DAO"/>
    <property type="match status" value="1"/>
</dbReference>
<dbReference type="Proteomes" id="UP000232693">
    <property type="component" value="Chromosome"/>
</dbReference>
<keyword evidence="9" id="KW-0511">Multifunctional enzyme</keyword>
<evidence type="ECO:0000313" key="13">
    <source>
        <dbReference type="Proteomes" id="UP000232693"/>
    </source>
</evidence>
<evidence type="ECO:0000259" key="10">
    <source>
        <dbReference type="Pfam" id="PF01266"/>
    </source>
</evidence>
<dbReference type="RefSeq" id="WP_106646988.1">
    <property type="nucleotide sequence ID" value="NZ_BMGO01000001.1"/>
</dbReference>
<keyword evidence="3" id="KW-0285">Flavoprotein</keyword>
<dbReference type="Pfam" id="PF05430">
    <property type="entry name" value="Methyltransf_30"/>
    <property type="match status" value="1"/>
</dbReference>
<dbReference type="InterPro" id="IPR036188">
    <property type="entry name" value="FAD/NAD-bd_sf"/>
</dbReference>
<dbReference type="PANTHER" id="PTHR13847">
    <property type="entry name" value="SARCOSINE DEHYDROGENASE-RELATED"/>
    <property type="match status" value="1"/>
</dbReference>
<evidence type="ECO:0000256" key="5">
    <source>
        <dbReference type="ARBA" id="ARBA00022691"/>
    </source>
</evidence>
<keyword evidence="4" id="KW-0808">Transferase</keyword>
<dbReference type="Gene3D" id="3.50.50.60">
    <property type="entry name" value="FAD/NAD(P)-binding domain"/>
    <property type="match status" value="1"/>
</dbReference>
<evidence type="ECO:0000256" key="4">
    <source>
        <dbReference type="ARBA" id="ARBA00022679"/>
    </source>
</evidence>
<feature type="domain" description="FAD dependent oxidoreductase" evidence="10">
    <location>
        <begin position="282"/>
        <end position="606"/>
    </location>
</feature>
<dbReference type="KEGG" id="kpd:CW740_07800"/>